<dbReference type="RefSeq" id="WP_186975318.1">
    <property type="nucleotide sequence ID" value="NZ_JACOOH010000002.1"/>
</dbReference>
<comment type="caution">
    <text evidence="4">The sequence shown here is derived from an EMBL/GenBank/DDBJ whole genome shotgun (WGS) entry which is preliminary data.</text>
</comment>
<keyword evidence="5" id="KW-1185">Reference proteome</keyword>
<evidence type="ECO:0000313" key="4">
    <source>
        <dbReference type="EMBL" id="MBC5620595.1"/>
    </source>
</evidence>
<accession>A0ABR7CZL3</accession>
<evidence type="ECO:0000256" key="3">
    <source>
        <dbReference type="SAM" id="SignalP"/>
    </source>
</evidence>
<evidence type="ECO:0000256" key="1">
    <source>
        <dbReference type="SAM" id="Coils"/>
    </source>
</evidence>
<evidence type="ECO:0000256" key="2">
    <source>
        <dbReference type="SAM" id="MobiDB-lite"/>
    </source>
</evidence>
<reference evidence="4 5" key="1">
    <citation type="submission" date="2020-08" db="EMBL/GenBank/DDBJ databases">
        <title>Genome public.</title>
        <authorList>
            <person name="Liu C."/>
            <person name="Sun Q."/>
        </authorList>
    </citation>
    <scope>NUCLEOTIDE SEQUENCE [LARGE SCALE GENOMIC DNA]</scope>
    <source>
        <strain evidence="4 5">NSJ-56</strain>
    </source>
</reference>
<gene>
    <name evidence="4" type="ORF">H8S64_05740</name>
</gene>
<evidence type="ECO:0000313" key="5">
    <source>
        <dbReference type="Proteomes" id="UP000646484"/>
    </source>
</evidence>
<dbReference type="EMBL" id="JACOOH010000002">
    <property type="protein sequence ID" value="MBC5620595.1"/>
    <property type="molecule type" value="Genomic_DNA"/>
</dbReference>
<feature type="region of interest" description="Disordered" evidence="2">
    <location>
        <begin position="62"/>
        <end position="107"/>
    </location>
</feature>
<feature type="compositionally biased region" description="Basic and acidic residues" evidence="2">
    <location>
        <begin position="68"/>
        <end position="84"/>
    </location>
</feature>
<feature type="signal peptide" evidence="3">
    <location>
        <begin position="1"/>
        <end position="20"/>
    </location>
</feature>
<organism evidence="4 5">
    <name type="scientific">Butyricimonas hominis</name>
    <dbReference type="NCBI Taxonomy" id="2763032"/>
    <lineage>
        <taxon>Bacteria</taxon>
        <taxon>Pseudomonadati</taxon>
        <taxon>Bacteroidota</taxon>
        <taxon>Bacteroidia</taxon>
        <taxon>Bacteroidales</taxon>
        <taxon>Odoribacteraceae</taxon>
        <taxon>Butyricimonas</taxon>
    </lineage>
</organism>
<dbReference type="Proteomes" id="UP000646484">
    <property type="component" value="Unassembled WGS sequence"/>
</dbReference>
<evidence type="ECO:0008006" key="6">
    <source>
        <dbReference type="Google" id="ProtNLM"/>
    </source>
</evidence>
<name>A0ABR7CZL3_9BACT</name>
<proteinExistence type="predicted"/>
<keyword evidence="1" id="KW-0175">Coiled coil</keyword>
<protein>
    <recommendedName>
        <fullName evidence="6">DUF4412 domain-containing protein</fullName>
    </recommendedName>
</protein>
<feature type="coiled-coil region" evidence="1">
    <location>
        <begin position="308"/>
        <end position="335"/>
    </location>
</feature>
<keyword evidence="3" id="KW-0732">Signal</keyword>
<sequence length="454" mass="51479">MRKIWIFLTCFMLAVNLAYGQSWGEKIIKKAGKRAEERAKQKVEDKVNKKVDKTVDDAFDEAGNAVKGNKDKKDKTEKKEEVKVKPVATKAESGQRMKQGPRGPVKRTEVGKILPSESIDVAESSGGVLSGGGEISIAVYNVADRSFYIYKDGKRTGPYTKSEMKAQLPADRVKYVNANVTRKVRAFQKPLQDGYIVEEGKKYGPLEGELYYLYENEDKSAFIAVVYNMNAPLAFVTPLAGVVKTDKYMQYDLEVLTNESGKVLLLSIPLTSTNPQKQMEKQMEYNQIQMEKMKPIIDLTKKMQGASKEEQMKVLADIKRKKEELEKELKEIAPEQLVFEKYIYTLDGKGYGPYAKDAMICFSRSGGEHWAAMFNGTLRIDGVEMQVPGGIYPTSDILWISPDGQRFALKEYDKIAFSDGKEYPYPMHVTYENGELIWLCMENKESIVRYSLDF</sequence>
<feature type="chain" id="PRO_5045521172" description="DUF4412 domain-containing protein" evidence="3">
    <location>
        <begin position="21"/>
        <end position="454"/>
    </location>
</feature>